<dbReference type="RefSeq" id="XP_002677400.1">
    <property type="nucleotide sequence ID" value="XM_002677354.1"/>
</dbReference>
<proteinExistence type="predicted"/>
<dbReference type="Proteomes" id="UP000006671">
    <property type="component" value="Unassembled WGS sequence"/>
</dbReference>
<feature type="signal peptide" evidence="1">
    <location>
        <begin position="1"/>
        <end position="27"/>
    </location>
</feature>
<sequence length="209" mass="23444">MKTSHSLIGVYLLLAIVVCLLSENTFAFSSKAVAKYEMSNTERKAMEKRFGIKNIVKPVTQVIKKVEHEVEKELKNVLKAIEGVGASCKYTRDDGLKRFECDVGFHQKFLIERVSISAGFYLEFNLNTEQVEMGIHAFGKTIAKVSFKFHIPDLCYDVVPTVGLCVGLNNVKFNKKNDCLAGQLALEIKALGQRLRVLHETIGFHASRC</sequence>
<dbReference type="GeneID" id="8848583"/>
<dbReference type="AlphaFoldDB" id="D2VET0"/>
<dbReference type="EMBL" id="GG738867">
    <property type="protein sequence ID" value="EFC44656.1"/>
    <property type="molecule type" value="Genomic_DNA"/>
</dbReference>
<gene>
    <name evidence="2" type="ORF">NAEGRDRAFT_67381</name>
</gene>
<keyword evidence="1" id="KW-0732">Signal</keyword>
<reference evidence="2 3" key="1">
    <citation type="journal article" date="2010" name="Cell">
        <title>The genome of Naegleria gruberi illuminates early eukaryotic versatility.</title>
        <authorList>
            <person name="Fritz-Laylin L.K."/>
            <person name="Prochnik S.E."/>
            <person name="Ginger M.L."/>
            <person name="Dacks J.B."/>
            <person name="Carpenter M.L."/>
            <person name="Field M.C."/>
            <person name="Kuo A."/>
            <person name="Paredez A."/>
            <person name="Chapman J."/>
            <person name="Pham J."/>
            <person name="Shu S."/>
            <person name="Neupane R."/>
            <person name="Cipriano M."/>
            <person name="Mancuso J."/>
            <person name="Tu H."/>
            <person name="Salamov A."/>
            <person name="Lindquist E."/>
            <person name="Shapiro H."/>
            <person name="Lucas S."/>
            <person name="Grigoriev I.V."/>
            <person name="Cande W.Z."/>
            <person name="Fulton C."/>
            <person name="Rokhsar D.S."/>
            <person name="Dawson S.C."/>
        </authorList>
    </citation>
    <scope>NUCLEOTIDE SEQUENCE [LARGE SCALE GENOMIC DNA]</scope>
    <source>
        <strain evidence="2 3">NEG-M</strain>
    </source>
</reference>
<dbReference type="KEGG" id="ngr:NAEGRDRAFT_67381"/>
<dbReference type="InParanoid" id="D2VET0"/>
<dbReference type="OrthoDB" id="10458176at2759"/>
<evidence type="ECO:0000256" key="1">
    <source>
        <dbReference type="SAM" id="SignalP"/>
    </source>
</evidence>
<dbReference type="VEuPathDB" id="AmoebaDB:NAEGRDRAFT_67381"/>
<accession>D2VET0</accession>
<evidence type="ECO:0000313" key="3">
    <source>
        <dbReference type="Proteomes" id="UP000006671"/>
    </source>
</evidence>
<name>D2VET0_NAEGR</name>
<organism evidence="3">
    <name type="scientific">Naegleria gruberi</name>
    <name type="common">Amoeba</name>
    <dbReference type="NCBI Taxonomy" id="5762"/>
    <lineage>
        <taxon>Eukaryota</taxon>
        <taxon>Discoba</taxon>
        <taxon>Heterolobosea</taxon>
        <taxon>Tetramitia</taxon>
        <taxon>Eutetramitia</taxon>
        <taxon>Vahlkampfiidae</taxon>
        <taxon>Naegleria</taxon>
    </lineage>
</organism>
<keyword evidence="3" id="KW-1185">Reference proteome</keyword>
<protein>
    <submittedName>
        <fullName evidence="2">Predicted protein</fullName>
    </submittedName>
</protein>
<feature type="chain" id="PRO_5003038613" evidence="1">
    <location>
        <begin position="28"/>
        <end position="209"/>
    </location>
</feature>
<evidence type="ECO:0000313" key="2">
    <source>
        <dbReference type="EMBL" id="EFC44656.1"/>
    </source>
</evidence>